<dbReference type="InterPro" id="IPR037107">
    <property type="entry name" value="Put_OMP_sf"/>
</dbReference>
<dbReference type="Proteomes" id="UP000264719">
    <property type="component" value="Unassembled WGS sequence"/>
</dbReference>
<accession>A0A348WEU2</accession>
<gene>
    <name evidence="2" type="ORF">DCS45_14425</name>
</gene>
<dbReference type="AlphaFoldDB" id="A0A348WEU2"/>
<proteinExistence type="predicted"/>
<keyword evidence="1" id="KW-0732">Signal</keyword>
<sequence>MHRRLTAALGASLLSLSILAPLMIGTAQAGERQQLGYGRLVTNDLIGDGRDRWRTGSVASSRVWGPEWTGELPEGFGDLLELRLNFEAIAPEQLAAPAAGDRPYAAAISVGLHSHFQSAGTEFALGGDLVFTGPQTGIDDFQDFMHDYLGGDDINSTTRNGQIGDDINPTLVAEIGRPLSLGPARLRPFLEMRAGVETLARIGADLSFGRIGQGELLVRDPVTGQRYRTIRTPEAGMGFVFGGDIAYVDYSEYLPSNQGYQLTDSRTRLRTGLHVQTEAGHRFFYGLTWLGKEFEGQRDEQLVGSLRINLEF</sequence>
<dbReference type="RefSeq" id="WP_339854050.1">
    <property type="nucleotide sequence ID" value="NZ_CAXAXR010000007.1"/>
</dbReference>
<evidence type="ECO:0000256" key="1">
    <source>
        <dbReference type="SAM" id="SignalP"/>
    </source>
</evidence>
<reference evidence="2 3" key="1">
    <citation type="journal article" date="2018" name="Nat. Biotechnol.">
        <title>A standardized bacterial taxonomy based on genome phylogeny substantially revises the tree of life.</title>
        <authorList>
            <person name="Parks D.H."/>
            <person name="Chuvochina M."/>
            <person name="Waite D.W."/>
            <person name="Rinke C."/>
            <person name="Skarshewski A."/>
            <person name="Chaumeil P.A."/>
            <person name="Hugenholtz P."/>
        </authorList>
    </citation>
    <scope>NUCLEOTIDE SEQUENCE [LARGE SCALE GENOMIC DNA]</scope>
    <source>
        <strain evidence="2">UBA9169</strain>
    </source>
</reference>
<comment type="caution">
    <text evidence="2">The sequence shown here is derived from an EMBL/GenBank/DDBJ whole genome shotgun (WGS) entry which is preliminary data.</text>
</comment>
<organism evidence="2 3">
    <name type="scientific">Roseovarius nubinhibens</name>
    <dbReference type="NCBI Taxonomy" id="314263"/>
    <lineage>
        <taxon>Bacteria</taxon>
        <taxon>Pseudomonadati</taxon>
        <taxon>Pseudomonadota</taxon>
        <taxon>Alphaproteobacteria</taxon>
        <taxon>Rhodobacterales</taxon>
        <taxon>Roseobacteraceae</taxon>
        <taxon>Roseovarius</taxon>
    </lineage>
</organism>
<name>A0A348WEU2_9RHOB</name>
<dbReference type="InterPro" id="IPR018707">
    <property type="entry name" value="LpxR"/>
</dbReference>
<feature type="signal peptide" evidence="1">
    <location>
        <begin position="1"/>
        <end position="29"/>
    </location>
</feature>
<dbReference type="Gene3D" id="2.40.128.140">
    <property type="entry name" value="Outer membrane protein"/>
    <property type="match status" value="1"/>
</dbReference>
<protein>
    <submittedName>
        <fullName evidence="2">DUF2219 domain-containing protein</fullName>
    </submittedName>
</protein>
<feature type="chain" id="PRO_5016591710" evidence="1">
    <location>
        <begin position="30"/>
        <end position="312"/>
    </location>
</feature>
<evidence type="ECO:0000313" key="3">
    <source>
        <dbReference type="Proteomes" id="UP000264719"/>
    </source>
</evidence>
<evidence type="ECO:0000313" key="2">
    <source>
        <dbReference type="EMBL" id="HAR53054.1"/>
    </source>
</evidence>
<dbReference type="Pfam" id="PF09982">
    <property type="entry name" value="LpxR"/>
    <property type="match status" value="1"/>
</dbReference>
<dbReference type="EMBL" id="DMVW01000136">
    <property type="protein sequence ID" value="HAR53054.1"/>
    <property type="molecule type" value="Genomic_DNA"/>
</dbReference>